<dbReference type="OrthoDB" id="34166at2"/>
<dbReference type="EC" id="3.5.99.2" evidence="5 9"/>
<evidence type="ECO:0000256" key="4">
    <source>
        <dbReference type="ARBA" id="ARBA00011881"/>
    </source>
</evidence>
<comment type="function">
    <text evidence="9">Catalyzes an amino-pyrimidine hydrolysis reaction at the C5' of the pyrimidine moiety of thiamine compounds, a reaction that is part of a thiamine salvage pathway.</text>
</comment>
<evidence type="ECO:0000256" key="5">
    <source>
        <dbReference type="ARBA" id="ARBA00012684"/>
    </source>
</evidence>
<gene>
    <name evidence="11" type="primary">tenA</name>
    <name evidence="12" type="ORF">DFR61_13228</name>
    <name evidence="11" type="ORF">NCTC10597_01209</name>
</gene>
<dbReference type="CDD" id="cd19366">
    <property type="entry name" value="TenA_C_BhTenA-like"/>
    <property type="match status" value="1"/>
</dbReference>
<proteinExistence type="inferred from homology"/>
<reference evidence="11 13" key="1">
    <citation type="submission" date="2018-06" db="EMBL/GenBank/DDBJ databases">
        <authorList>
            <consortium name="Pathogen Informatics"/>
            <person name="Doyle S."/>
        </authorList>
    </citation>
    <scope>NUCLEOTIDE SEQUENCE [LARGE SCALE GENOMIC DNA]</scope>
    <source>
        <strain evidence="11 13">NCTC10597</strain>
    </source>
</reference>
<comment type="catalytic activity">
    <reaction evidence="1 9">
        <text>4-amino-5-aminomethyl-2-methylpyrimidine + H2O = 4-amino-5-hydroxymethyl-2-methylpyrimidine + NH4(+)</text>
        <dbReference type="Rhea" id="RHEA:31799"/>
        <dbReference type="ChEBI" id="CHEBI:15377"/>
        <dbReference type="ChEBI" id="CHEBI:16892"/>
        <dbReference type="ChEBI" id="CHEBI:28938"/>
        <dbReference type="ChEBI" id="CHEBI:63416"/>
        <dbReference type="EC" id="3.5.99.2"/>
    </reaction>
</comment>
<evidence type="ECO:0000256" key="2">
    <source>
        <dbReference type="ARBA" id="ARBA00004948"/>
    </source>
</evidence>
<dbReference type="SUPFAM" id="SSF48613">
    <property type="entry name" value="Heme oxygenase-like"/>
    <property type="match status" value="1"/>
</dbReference>
<evidence type="ECO:0000256" key="7">
    <source>
        <dbReference type="ARBA" id="ARBA00022977"/>
    </source>
</evidence>
<keyword evidence="7 9" id="KW-0784">Thiamine biosynthesis</keyword>
<dbReference type="PANTHER" id="PTHR43198">
    <property type="entry name" value="BIFUNCTIONAL TH2 PROTEIN"/>
    <property type="match status" value="1"/>
</dbReference>
<dbReference type="EMBL" id="UGNP01000001">
    <property type="protein sequence ID" value="STX09531.1"/>
    <property type="molecule type" value="Genomic_DNA"/>
</dbReference>
<dbReference type="InterPro" id="IPR004305">
    <property type="entry name" value="Thiaminase-2/PQQC"/>
</dbReference>
<comment type="catalytic activity">
    <reaction evidence="8 9">
        <text>thiamine + H2O = 5-(2-hydroxyethyl)-4-methylthiazole + 4-amino-5-hydroxymethyl-2-methylpyrimidine + H(+)</text>
        <dbReference type="Rhea" id="RHEA:17509"/>
        <dbReference type="ChEBI" id="CHEBI:15377"/>
        <dbReference type="ChEBI" id="CHEBI:15378"/>
        <dbReference type="ChEBI" id="CHEBI:16892"/>
        <dbReference type="ChEBI" id="CHEBI:17957"/>
        <dbReference type="ChEBI" id="CHEBI:18385"/>
        <dbReference type="EC" id="3.5.99.2"/>
    </reaction>
</comment>
<comment type="subunit">
    <text evidence="4">Homotetramer.</text>
</comment>
<dbReference type="AlphaFoldDB" id="A0A2U3AAV7"/>
<keyword evidence="9 11" id="KW-0378">Hydrolase</keyword>
<evidence type="ECO:0000313" key="13">
    <source>
        <dbReference type="Proteomes" id="UP000254330"/>
    </source>
</evidence>
<dbReference type="Proteomes" id="UP000294641">
    <property type="component" value="Unassembled WGS sequence"/>
</dbReference>
<dbReference type="InterPro" id="IPR027574">
    <property type="entry name" value="Thiaminase_II"/>
</dbReference>
<comment type="caution">
    <text evidence="11">The sequence shown here is derived from an EMBL/GenBank/DDBJ whole genome shotgun (WGS) entry which is preliminary data.</text>
</comment>
<dbReference type="PANTHER" id="PTHR43198:SF2">
    <property type="entry name" value="SI:CH1073-67J19.1-RELATED"/>
    <property type="match status" value="1"/>
</dbReference>
<evidence type="ECO:0000313" key="12">
    <source>
        <dbReference type="EMBL" id="TDR35177.1"/>
    </source>
</evidence>
<accession>A0A2U3AAV7</accession>
<dbReference type="EMBL" id="SNZG01000032">
    <property type="protein sequence ID" value="TDR35177.1"/>
    <property type="molecule type" value="Genomic_DNA"/>
</dbReference>
<dbReference type="InterPro" id="IPR016084">
    <property type="entry name" value="Haem_Oase-like_multi-hlx"/>
</dbReference>
<organism evidence="11 13">
    <name type="scientific">Kurthia zopfii</name>
    <dbReference type="NCBI Taxonomy" id="1650"/>
    <lineage>
        <taxon>Bacteria</taxon>
        <taxon>Bacillati</taxon>
        <taxon>Bacillota</taxon>
        <taxon>Bacilli</taxon>
        <taxon>Bacillales</taxon>
        <taxon>Caryophanaceae</taxon>
        <taxon>Kurthia</taxon>
    </lineage>
</organism>
<evidence type="ECO:0000259" key="10">
    <source>
        <dbReference type="Pfam" id="PF03070"/>
    </source>
</evidence>
<dbReference type="UniPathway" id="UPA00060"/>
<dbReference type="GO" id="GO:0009228">
    <property type="term" value="P:thiamine biosynthetic process"/>
    <property type="evidence" value="ECO:0007669"/>
    <property type="project" value="UniProtKB-KW"/>
</dbReference>
<dbReference type="NCBIfam" id="TIGR04306">
    <property type="entry name" value="salvage_TenA"/>
    <property type="match status" value="1"/>
</dbReference>
<dbReference type="InterPro" id="IPR050967">
    <property type="entry name" value="Thiamine_Salvage_TenA"/>
</dbReference>
<dbReference type="GO" id="GO:0009229">
    <property type="term" value="P:thiamine diphosphate biosynthetic process"/>
    <property type="evidence" value="ECO:0007669"/>
    <property type="project" value="UniProtKB-UniPathway"/>
</dbReference>
<dbReference type="Pfam" id="PF03070">
    <property type="entry name" value="TENA_THI-4"/>
    <property type="match status" value="1"/>
</dbReference>
<name>A0A2U3AAV7_9BACL</name>
<comment type="pathway">
    <text evidence="2 9">Cofactor biosynthesis; thiamine diphosphate biosynthesis.</text>
</comment>
<dbReference type="Gene3D" id="1.20.910.10">
    <property type="entry name" value="Heme oxygenase-like"/>
    <property type="match status" value="1"/>
</dbReference>
<feature type="domain" description="Thiaminase-2/PQQC" evidence="10">
    <location>
        <begin position="19"/>
        <end position="222"/>
    </location>
</feature>
<evidence type="ECO:0000256" key="3">
    <source>
        <dbReference type="ARBA" id="ARBA00010264"/>
    </source>
</evidence>
<evidence type="ECO:0000313" key="11">
    <source>
        <dbReference type="EMBL" id="STX09531.1"/>
    </source>
</evidence>
<dbReference type="Proteomes" id="UP000254330">
    <property type="component" value="Unassembled WGS sequence"/>
</dbReference>
<keyword evidence="14" id="KW-1185">Reference proteome</keyword>
<protein>
    <recommendedName>
        <fullName evidence="6 9">Aminopyrimidine aminohydrolase</fullName>
        <ecNumber evidence="5 9">3.5.99.2</ecNumber>
    </recommendedName>
</protein>
<dbReference type="GO" id="GO:0005829">
    <property type="term" value="C:cytosol"/>
    <property type="evidence" value="ECO:0007669"/>
    <property type="project" value="TreeGrafter"/>
</dbReference>
<evidence type="ECO:0000256" key="8">
    <source>
        <dbReference type="ARBA" id="ARBA00048337"/>
    </source>
</evidence>
<evidence type="ECO:0000313" key="14">
    <source>
        <dbReference type="Proteomes" id="UP000294641"/>
    </source>
</evidence>
<evidence type="ECO:0000256" key="1">
    <source>
        <dbReference type="ARBA" id="ARBA00001881"/>
    </source>
</evidence>
<comment type="similarity">
    <text evidence="3 9">Belongs to the TenA family.</text>
</comment>
<evidence type="ECO:0000256" key="6">
    <source>
        <dbReference type="ARBA" id="ARBA00013647"/>
    </source>
</evidence>
<dbReference type="RefSeq" id="WP_109350367.1">
    <property type="nucleotide sequence ID" value="NZ_BJUE01000029.1"/>
</dbReference>
<reference evidence="12 14" key="2">
    <citation type="submission" date="2019-03" db="EMBL/GenBank/DDBJ databases">
        <title>Genomic Encyclopedia of Type Strains, Phase IV (KMG-IV): sequencing the most valuable type-strain genomes for metagenomic binning, comparative biology and taxonomic classification.</title>
        <authorList>
            <person name="Goeker M."/>
        </authorList>
    </citation>
    <scope>NUCLEOTIDE SEQUENCE [LARGE SCALE GENOMIC DNA]</scope>
    <source>
        <strain evidence="12 14">DSM 20580</strain>
    </source>
</reference>
<dbReference type="GO" id="GO:0050334">
    <property type="term" value="F:thiaminase activity"/>
    <property type="evidence" value="ECO:0007669"/>
    <property type="project" value="UniProtKB-EC"/>
</dbReference>
<sequence length="235" mass="27037">MTTKVEKQTKFTDQLVEEILPIWRANHSHPFVQGIGHGTLAEEKFRHYLVQDYLYLKQYTKVFAVGIQKANDLDIMTTLSESVHGLLSVEMSLHRKYAERFGLTEDEFTYAKEAPTTIAYTRYMLSEAQNGTLAHVVAAVLPCAWSYLEIGKELAQIPGALDHPLYGDWVKMYSSEEFTKSAQDMIDLMDQLASNLAGEELDHLKEIFLQTTRFEYLFWEMGNELKDWPEAIQAK</sequence>
<evidence type="ECO:0000256" key="9">
    <source>
        <dbReference type="RuleBase" id="RU363093"/>
    </source>
</evidence>